<dbReference type="EMBL" id="JALANJ010000042">
    <property type="protein sequence ID" value="MCY8122829.1"/>
    <property type="molecule type" value="Genomic_DNA"/>
</dbReference>
<sequence>MDEFDLIHSITPRTIHHSSVDVGIGDDAALYTAKHGVQEIVCVDTMVEDVHFKLHYSSPEDIGYKALAVNISDIAAMGGIPKFYLVSLAVPSKWTESEIKAMYEGMNELAKLYHMDLIGGDTVSTTDKLVVTVTVIGEVEKGRACLRSLARPNDIVFVTGEIGSSAAGLSLLLELLEKTNPQNSSVETDYFINRHKRPQPRVSMGRLCSSIKRAALNDISDGLASELNEIAEASCVSIEIDESMLPVHSDLPKLHSNWKEWALFGGEDFELTGTVSKEEWEVLKQECEIRQLPITKIGHVREKTEFNVFLKTEKTTMALEKKGYNHFK</sequence>
<feature type="binding site" evidence="1">
    <location>
        <position position="218"/>
    </location>
    <ligand>
        <name>Mg(2+)</name>
        <dbReference type="ChEBI" id="CHEBI:18420"/>
        <label>3</label>
    </ligand>
</feature>
<feature type="domain" description="PurM-like N-terminal" evidence="2">
    <location>
        <begin position="25"/>
        <end position="139"/>
    </location>
</feature>
<accession>A0A9Q4DRQ5</accession>
<feature type="binding site" evidence="1">
    <location>
        <begin position="120"/>
        <end position="121"/>
    </location>
    <ligand>
        <name>ATP</name>
        <dbReference type="ChEBI" id="CHEBI:30616"/>
    </ligand>
</feature>
<dbReference type="GO" id="GO:0009229">
    <property type="term" value="P:thiamine diphosphate biosynthetic process"/>
    <property type="evidence" value="ECO:0007669"/>
    <property type="project" value="UniProtKB-UniRule"/>
</dbReference>
<dbReference type="GO" id="GO:0000287">
    <property type="term" value="F:magnesium ion binding"/>
    <property type="evidence" value="ECO:0007669"/>
    <property type="project" value="UniProtKB-UniRule"/>
</dbReference>
<dbReference type="AlphaFoldDB" id="A0A9Q4DRQ5"/>
<keyword evidence="1 4" id="KW-0808">Transferase</keyword>
<dbReference type="InterPro" id="IPR010918">
    <property type="entry name" value="PurM-like_C_dom"/>
</dbReference>
<comment type="pathway">
    <text evidence="1">Cofactor biosynthesis; thiamine diphosphate biosynthesis; thiamine diphosphate from thiamine phosphate: step 1/1.</text>
</comment>
<dbReference type="SUPFAM" id="SSF56042">
    <property type="entry name" value="PurM C-terminal domain-like"/>
    <property type="match status" value="1"/>
</dbReference>
<gene>
    <name evidence="1" type="primary">thiL</name>
    <name evidence="4" type="ORF">MOC45_19935</name>
</gene>
<dbReference type="InterPro" id="IPR036676">
    <property type="entry name" value="PurM-like_C_sf"/>
</dbReference>
<evidence type="ECO:0000313" key="4">
    <source>
        <dbReference type="EMBL" id="MCY8122829.1"/>
    </source>
</evidence>
<dbReference type="EC" id="2.7.4.16" evidence="1"/>
<dbReference type="Pfam" id="PF02769">
    <property type="entry name" value="AIRS_C"/>
    <property type="match status" value="1"/>
</dbReference>
<evidence type="ECO:0000256" key="1">
    <source>
        <dbReference type="HAMAP-Rule" id="MF_02128"/>
    </source>
</evidence>
<dbReference type="SUPFAM" id="SSF55326">
    <property type="entry name" value="PurM N-terminal domain-like"/>
    <property type="match status" value="1"/>
</dbReference>
<dbReference type="NCBIfam" id="TIGR01379">
    <property type="entry name" value="thiL"/>
    <property type="match status" value="1"/>
</dbReference>
<feature type="domain" description="PurM-like C-terminal" evidence="3">
    <location>
        <begin position="151"/>
        <end position="310"/>
    </location>
</feature>
<feature type="binding site" evidence="1">
    <location>
        <position position="147"/>
    </location>
    <ligand>
        <name>ATP</name>
        <dbReference type="ChEBI" id="CHEBI:30616"/>
    </ligand>
</feature>
<feature type="binding site" evidence="1">
    <location>
        <position position="73"/>
    </location>
    <ligand>
        <name>Mg(2+)</name>
        <dbReference type="ChEBI" id="CHEBI:18420"/>
        <label>2</label>
    </ligand>
</feature>
<feature type="binding site" evidence="1">
    <location>
        <position position="73"/>
    </location>
    <ligand>
        <name>Mg(2+)</name>
        <dbReference type="ChEBI" id="CHEBI:18420"/>
        <label>4</label>
    </ligand>
</feature>
<comment type="catalytic activity">
    <reaction evidence="1">
        <text>thiamine phosphate + ATP = thiamine diphosphate + ADP</text>
        <dbReference type="Rhea" id="RHEA:15913"/>
        <dbReference type="ChEBI" id="CHEBI:30616"/>
        <dbReference type="ChEBI" id="CHEBI:37575"/>
        <dbReference type="ChEBI" id="CHEBI:58937"/>
        <dbReference type="ChEBI" id="CHEBI:456216"/>
        <dbReference type="EC" id="2.7.4.16"/>
    </reaction>
</comment>
<feature type="binding site" evidence="1">
    <location>
        <position position="27"/>
    </location>
    <ligand>
        <name>Mg(2+)</name>
        <dbReference type="ChEBI" id="CHEBI:18420"/>
        <label>3</label>
    </ligand>
</feature>
<dbReference type="InterPro" id="IPR036921">
    <property type="entry name" value="PurM-like_N_sf"/>
</dbReference>
<reference evidence="4" key="1">
    <citation type="submission" date="2022-02" db="EMBL/GenBank/DDBJ databases">
        <title>Crop Bioprotection Bacillus Genome Sequencing.</title>
        <authorList>
            <person name="Dunlap C."/>
        </authorList>
    </citation>
    <scope>NUCLEOTIDE SEQUENCE</scope>
    <source>
        <strain evidence="4">M18B4</strain>
    </source>
</reference>
<comment type="caution">
    <text evidence="4">The sequence shown here is derived from an EMBL/GenBank/DDBJ whole genome shotgun (WGS) entry which is preliminary data.</text>
</comment>
<dbReference type="Gene3D" id="3.90.650.10">
    <property type="entry name" value="PurM-like C-terminal domain"/>
    <property type="match status" value="1"/>
</dbReference>
<comment type="similarity">
    <text evidence="1">Belongs to the thiamine-monophosphate kinase family.</text>
</comment>
<feature type="binding site" evidence="1">
    <location>
        <position position="220"/>
    </location>
    <ligand>
        <name>ATP</name>
        <dbReference type="ChEBI" id="CHEBI:30616"/>
    </ligand>
</feature>
<evidence type="ECO:0000259" key="2">
    <source>
        <dbReference type="Pfam" id="PF00586"/>
    </source>
</evidence>
<dbReference type="InterPro" id="IPR016188">
    <property type="entry name" value="PurM-like_N"/>
</dbReference>
<dbReference type="GO" id="GO:0005524">
    <property type="term" value="F:ATP binding"/>
    <property type="evidence" value="ECO:0007669"/>
    <property type="project" value="UniProtKB-UniRule"/>
</dbReference>
<feature type="binding site" evidence="1">
    <location>
        <position position="221"/>
    </location>
    <ligand>
        <name>Mg(2+)</name>
        <dbReference type="ChEBI" id="CHEBI:18420"/>
        <label>5</label>
    </ligand>
</feature>
<organism evidence="4 5">
    <name type="scientific">Bacillus spizizenii</name>
    <name type="common">Bacillus subtilis subsp. spizizenii</name>
    <dbReference type="NCBI Taxonomy" id="96241"/>
    <lineage>
        <taxon>Bacteria</taxon>
        <taxon>Bacillati</taxon>
        <taxon>Bacillota</taxon>
        <taxon>Bacilli</taxon>
        <taxon>Bacillales</taxon>
        <taxon>Bacillaceae</taxon>
        <taxon>Bacillus</taxon>
    </lineage>
</organism>
<dbReference type="GO" id="GO:0009228">
    <property type="term" value="P:thiamine biosynthetic process"/>
    <property type="evidence" value="ECO:0007669"/>
    <property type="project" value="UniProtKB-KW"/>
</dbReference>
<comment type="caution">
    <text evidence="1">Lacks conserved residue(s) required for the propagation of feature annotation.</text>
</comment>
<dbReference type="PANTHER" id="PTHR30270">
    <property type="entry name" value="THIAMINE-MONOPHOSPHATE KINASE"/>
    <property type="match status" value="1"/>
</dbReference>
<feature type="binding site" evidence="1">
    <location>
        <position position="267"/>
    </location>
    <ligand>
        <name>substrate</name>
    </ligand>
</feature>
<keyword evidence="1" id="KW-0460">Magnesium</keyword>
<keyword evidence="1" id="KW-0479">Metal-binding</keyword>
<feature type="binding site" evidence="1">
    <location>
        <position position="27"/>
    </location>
    <ligand>
        <name>Mg(2+)</name>
        <dbReference type="ChEBI" id="CHEBI:18420"/>
        <label>4</label>
    </ligand>
</feature>
<dbReference type="CDD" id="cd02194">
    <property type="entry name" value="ThiL"/>
    <property type="match status" value="1"/>
</dbReference>
<dbReference type="InterPro" id="IPR006283">
    <property type="entry name" value="ThiL-like"/>
</dbReference>
<feature type="binding site" evidence="1">
    <location>
        <position position="44"/>
    </location>
    <ligand>
        <name>Mg(2+)</name>
        <dbReference type="ChEBI" id="CHEBI:18420"/>
        <label>1</label>
    </ligand>
</feature>
<feature type="binding site" evidence="1">
    <location>
        <position position="51"/>
    </location>
    <ligand>
        <name>substrate</name>
    </ligand>
</feature>
<keyword evidence="1" id="KW-0784">Thiamine biosynthesis</keyword>
<dbReference type="Pfam" id="PF00586">
    <property type="entry name" value="AIRS"/>
    <property type="match status" value="1"/>
</dbReference>
<evidence type="ECO:0000259" key="3">
    <source>
        <dbReference type="Pfam" id="PF02769"/>
    </source>
</evidence>
<name>A0A9Q4DRQ5_BACSC</name>
<evidence type="ECO:0000313" key="5">
    <source>
        <dbReference type="Proteomes" id="UP001070352"/>
    </source>
</evidence>
<dbReference type="GO" id="GO:0009030">
    <property type="term" value="F:thiamine-phosphate kinase activity"/>
    <property type="evidence" value="ECO:0007669"/>
    <property type="project" value="UniProtKB-UniRule"/>
</dbReference>
<proteinExistence type="inferred from homology"/>
<feature type="binding site" evidence="1">
    <location>
        <position position="324"/>
    </location>
    <ligand>
        <name>substrate</name>
    </ligand>
</feature>
<dbReference type="PANTHER" id="PTHR30270:SF0">
    <property type="entry name" value="THIAMINE-MONOPHOSPHATE KINASE"/>
    <property type="match status" value="1"/>
</dbReference>
<dbReference type="Proteomes" id="UP001070352">
    <property type="component" value="Unassembled WGS sequence"/>
</dbReference>
<feature type="binding site" evidence="1">
    <location>
        <position position="121"/>
    </location>
    <ligand>
        <name>Mg(2+)</name>
        <dbReference type="ChEBI" id="CHEBI:18420"/>
        <label>1</label>
    </ligand>
</feature>
<comment type="miscellaneous">
    <text evidence="1">Reaction mechanism of ThiL seems to utilize a direct, inline transfer of the gamma-phosphate of ATP to TMP rather than a phosphorylated enzyme intermediate.</text>
</comment>
<dbReference type="HAMAP" id="MF_02128">
    <property type="entry name" value="TMP_kinase"/>
    <property type="match status" value="1"/>
</dbReference>
<comment type="function">
    <text evidence="1">Catalyzes the ATP-dependent phosphorylation of thiamine-monophosphate (TMP) to form thiamine-pyrophosphate (TPP), the active form of vitamin B1.</text>
</comment>
<keyword evidence="1 4" id="KW-0418">Kinase</keyword>
<dbReference type="PIRSF" id="PIRSF005303">
    <property type="entry name" value="Thiam_monoph_kin"/>
    <property type="match status" value="1"/>
</dbReference>
<feature type="binding site" evidence="1">
    <location>
        <position position="73"/>
    </location>
    <ligand>
        <name>Mg(2+)</name>
        <dbReference type="ChEBI" id="CHEBI:18420"/>
        <label>3</label>
    </ligand>
</feature>
<feature type="binding site" evidence="1">
    <location>
        <position position="44"/>
    </location>
    <ligand>
        <name>Mg(2+)</name>
        <dbReference type="ChEBI" id="CHEBI:18420"/>
        <label>2</label>
    </ligand>
</feature>
<protein>
    <recommendedName>
        <fullName evidence="1">Thiamine-monophosphate kinase</fullName>
        <shortName evidence="1">TMP kinase</shortName>
        <shortName evidence="1">Thiamine-phosphate kinase</shortName>
        <ecNumber evidence="1">2.7.4.16</ecNumber>
    </recommendedName>
</protein>
<keyword evidence="1" id="KW-0067">ATP-binding</keyword>
<feature type="binding site" evidence="1">
    <location>
        <position position="103"/>
    </location>
    <ligand>
        <name>ATP</name>
        <dbReference type="ChEBI" id="CHEBI:30616"/>
    </ligand>
</feature>
<keyword evidence="1" id="KW-0547">Nucleotide-binding</keyword>
<dbReference type="Gene3D" id="3.30.1330.10">
    <property type="entry name" value="PurM-like, N-terminal domain"/>
    <property type="match status" value="1"/>
</dbReference>